<name>A0A368KQ08_9BACT</name>
<organism evidence="1 2">
    <name type="scientific">Bremerella cremea</name>
    <dbReference type="NCBI Taxonomy" id="1031537"/>
    <lineage>
        <taxon>Bacteria</taxon>
        <taxon>Pseudomonadati</taxon>
        <taxon>Planctomycetota</taxon>
        <taxon>Planctomycetia</taxon>
        <taxon>Pirellulales</taxon>
        <taxon>Pirellulaceae</taxon>
        <taxon>Bremerella</taxon>
    </lineage>
</organism>
<dbReference type="Proteomes" id="UP000253562">
    <property type="component" value="Unassembled WGS sequence"/>
</dbReference>
<sequence length="241" mass="27360">MAKQQQDLEWKARWEQRGDAVRRVLGDTEPLGSVYPFSWEQYTLPGACALTFKPTAARNDYLTMTLGLTQPLRESDQAYPWEFAVRANEHAEWPADLLYQLLTQWLCENGDMGFGYRLPLVFFNDRGGKMWAGVTDDVSGLKLIGSLRAMYLWTDETKLRLRLPSSEFGLLTVVAVTEDEDRLAQQTTPAHLLLLLQRLGVKQVCNPHRQSVLAMPNASSQWETIHGMSHDDAFDELQGNA</sequence>
<protein>
    <recommendedName>
        <fullName evidence="3">Suppressor of fused domain protein</fullName>
    </recommendedName>
</protein>
<evidence type="ECO:0000313" key="1">
    <source>
        <dbReference type="EMBL" id="RCS47676.1"/>
    </source>
</evidence>
<dbReference type="InterPro" id="IPR037181">
    <property type="entry name" value="SUFU_N"/>
</dbReference>
<dbReference type="AlphaFoldDB" id="A0A368KQ08"/>
<dbReference type="SUPFAM" id="SSF103359">
    <property type="entry name" value="Suppressor of Fused, N-terminal domain"/>
    <property type="match status" value="1"/>
</dbReference>
<evidence type="ECO:0008006" key="3">
    <source>
        <dbReference type="Google" id="ProtNLM"/>
    </source>
</evidence>
<evidence type="ECO:0000313" key="2">
    <source>
        <dbReference type="Proteomes" id="UP000253562"/>
    </source>
</evidence>
<comment type="caution">
    <text evidence="1">The sequence shown here is derived from an EMBL/GenBank/DDBJ whole genome shotgun (WGS) entry which is preliminary data.</text>
</comment>
<proteinExistence type="predicted"/>
<accession>A0A368KQ08</accession>
<gene>
    <name evidence="1" type="ORF">DTL42_14245</name>
</gene>
<dbReference type="EMBL" id="QPEX01000028">
    <property type="protein sequence ID" value="RCS47676.1"/>
    <property type="molecule type" value="Genomic_DNA"/>
</dbReference>
<reference evidence="1 2" key="1">
    <citation type="submission" date="2018-07" db="EMBL/GenBank/DDBJ databases">
        <title>Comparative genomes isolates from brazilian mangrove.</title>
        <authorList>
            <person name="De Araujo J.E."/>
            <person name="Taketani R.G."/>
            <person name="Silva M.C.P."/>
            <person name="Lourenco M.V."/>
            <person name="Oliveira V.M."/>
            <person name="Andreote F.D."/>
        </authorList>
    </citation>
    <scope>NUCLEOTIDE SEQUENCE [LARGE SCALE GENOMIC DNA]</scope>
    <source>
        <strain evidence="1 2">HEX PRIS-MGV</strain>
    </source>
</reference>